<evidence type="ECO:0000313" key="3">
    <source>
        <dbReference type="EMBL" id="KAJ7732723.1"/>
    </source>
</evidence>
<comment type="function">
    <text evidence="1">Acts as an adapter for the XPO1/CRM1-mediated export of the 60S ribosomal subunit.</text>
</comment>
<dbReference type="GO" id="GO:0005737">
    <property type="term" value="C:cytoplasm"/>
    <property type="evidence" value="ECO:0007669"/>
    <property type="project" value="UniProtKB-SubCell"/>
</dbReference>
<proteinExistence type="inferred from homology"/>
<comment type="similarity">
    <text evidence="1">Belongs to the NMD3 family.</text>
</comment>
<dbReference type="Pfam" id="PF04981">
    <property type="entry name" value="NMD3"/>
    <property type="match status" value="1"/>
</dbReference>
<dbReference type="EMBL" id="JARJLG010000173">
    <property type="protein sequence ID" value="KAJ7732723.1"/>
    <property type="molecule type" value="Genomic_DNA"/>
</dbReference>
<protein>
    <recommendedName>
        <fullName evidence="1">60S ribosomal export protein NMD3</fullName>
    </recommendedName>
</protein>
<evidence type="ECO:0000256" key="1">
    <source>
        <dbReference type="RuleBase" id="RU364108"/>
    </source>
</evidence>
<organism evidence="3 4">
    <name type="scientific">Mycena maculata</name>
    <dbReference type="NCBI Taxonomy" id="230809"/>
    <lineage>
        <taxon>Eukaryota</taxon>
        <taxon>Fungi</taxon>
        <taxon>Dikarya</taxon>
        <taxon>Basidiomycota</taxon>
        <taxon>Agaricomycotina</taxon>
        <taxon>Agaricomycetes</taxon>
        <taxon>Agaricomycetidae</taxon>
        <taxon>Agaricales</taxon>
        <taxon>Marasmiineae</taxon>
        <taxon>Mycenaceae</taxon>
        <taxon>Mycena</taxon>
    </lineage>
</organism>
<accession>A0AAD7I2L0</accession>
<keyword evidence="4" id="KW-1185">Reference proteome</keyword>
<gene>
    <name evidence="3" type="ORF">DFH07DRAFT_968286</name>
</gene>
<dbReference type="GO" id="GO:0015031">
    <property type="term" value="P:protein transport"/>
    <property type="evidence" value="ECO:0007669"/>
    <property type="project" value="UniProtKB-KW"/>
</dbReference>
<feature type="domain" description="Nmd3 N-terminal" evidence="2">
    <location>
        <begin position="99"/>
        <end position="144"/>
    </location>
</feature>
<evidence type="ECO:0000313" key="4">
    <source>
        <dbReference type="Proteomes" id="UP001215280"/>
    </source>
</evidence>
<dbReference type="GO" id="GO:0005634">
    <property type="term" value="C:nucleus"/>
    <property type="evidence" value="ECO:0007669"/>
    <property type="project" value="UniProtKB-SubCell"/>
</dbReference>
<evidence type="ECO:0000259" key="2">
    <source>
        <dbReference type="Pfam" id="PF04981"/>
    </source>
</evidence>
<keyword evidence="1" id="KW-0963">Cytoplasm</keyword>
<comment type="subcellular location">
    <subcellularLocation>
        <location evidence="1">Cytoplasm</location>
    </subcellularLocation>
    <subcellularLocation>
        <location evidence="1">Nucleus</location>
    </subcellularLocation>
</comment>
<name>A0AAD7I2L0_9AGAR</name>
<dbReference type="PANTHER" id="PTHR12746">
    <property type="entry name" value="NONSENSE-MEDIATED MRNA DECAY PROTEIN 3"/>
    <property type="match status" value="1"/>
</dbReference>
<dbReference type="AlphaFoldDB" id="A0AAD7I2L0"/>
<dbReference type="GO" id="GO:0000055">
    <property type="term" value="P:ribosomal large subunit export from nucleus"/>
    <property type="evidence" value="ECO:0007669"/>
    <property type="project" value="TreeGrafter"/>
</dbReference>
<dbReference type="Proteomes" id="UP001215280">
    <property type="component" value="Unassembled WGS sequence"/>
</dbReference>
<dbReference type="InterPro" id="IPR039768">
    <property type="entry name" value="Nmd3"/>
</dbReference>
<keyword evidence="1" id="KW-0653">Protein transport</keyword>
<keyword evidence="1" id="KW-0539">Nucleus</keyword>
<dbReference type="PANTHER" id="PTHR12746:SF2">
    <property type="entry name" value="60S RIBOSOMAL EXPORT PROTEIN NMD3"/>
    <property type="match status" value="1"/>
</dbReference>
<dbReference type="InterPro" id="IPR007064">
    <property type="entry name" value="Nmd3_N"/>
</dbReference>
<reference evidence="3" key="1">
    <citation type="submission" date="2023-03" db="EMBL/GenBank/DDBJ databases">
        <title>Massive genome expansion in bonnet fungi (Mycena s.s.) driven by repeated elements and novel gene families across ecological guilds.</title>
        <authorList>
            <consortium name="Lawrence Berkeley National Laboratory"/>
            <person name="Harder C.B."/>
            <person name="Miyauchi S."/>
            <person name="Viragh M."/>
            <person name="Kuo A."/>
            <person name="Thoen E."/>
            <person name="Andreopoulos B."/>
            <person name="Lu D."/>
            <person name="Skrede I."/>
            <person name="Drula E."/>
            <person name="Henrissat B."/>
            <person name="Morin E."/>
            <person name="Kohler A."/>
            <person name="Barry K."/>
            <person name="LaButti K."/>
            <person name="Morin E."/>
            <person name="Salamov A."/>
            <person name="Lipzen A."/>
            <person name="Mereny Z."/>
            <person name="Hegedus B."/>
            <person name="Baldrian P."/>
            <person name="Stursova M."/>
            <person name="Weitz H."/>
            <person name="Taylor A."/>
            <person name="Grigoriev I.V."/>
            <person name="Nagy L.G."/>
            <person name="Martin F."/>
            <person name="Kauserud H."/>
        </authorList>
    </citation>
    <scope>NUCLEOTIDE SEQUENCE</scope>
    <source>
        <strain evidence="3">CBHHK188m</strain>
    </source>
</reference>
<sequence>MARDYSSRWLQVRHTNTTWIRLLDLTLDADLAVAFGKTRCVVGHFLVRLFLFESLTNPLLKIVDIAAISKGVMERAADTIVVINNIMNPYLPLIHQILCADCGAPITPNSTNLCVACLRNSVDITEINPKQASVPFSRNYERFLSAPQTKSA</sequence>
<dbReference type="GO" id="GO:0043023">
    <property type="term" value="F:ribosomal large subunit binding"/>
    <property type="evidence" value="ECO:0007669"/>
    <property type="project" value="InterPro"/>
</dbReference>
<keyword evidence="1" id="KW-0813">Transport</keyword>
<comment type="caution">
    <text evidence="3">The sequence shown here is derived from an EMBL/GenBank/DDBJ whole genome shotgun (WGS) entry which is preliminary data.</text>
</comment>